<dbReference type="GO" id="GO:0032259">
    <property type="term" value="P:methylation"/>
    <property type="evidence" value="ECO:0007669"/>
    <property type="project" value="UniProtKB-KW"/>
</dbReference>
<sequence length="208" mass="24306">MLDSKGFDLWSDNYDTQVEISDEENVYPFAGYKKVLGTVYKKIRKQNPKDILDIGFGTAILTKKLYDDGYNIYGIDFSNEMIKKAKQKMPNAELLQFDFTGGLPKEFEQKQFDVILSTYAIHHIDDDAKKSYILKLLKSLNPKGILIFGDVAFETEKDMEAARKKDYEEWDDEEYYLIAERFNLWFPHLKTDFIKISYCSGVFTICKE</sequence>
<organism evidence="4 5">
    <name type="scientific">Treponema putidum</name>
    <dbReference type="NCBI Taxonomy" id="221027"/>
    <lineage>
        <taxon>Bacteria</taxon>
        <taxon>Pseudomonadati</taxon>
        <taxon>Spirochaetota</taxon>
        <taxon>Spirochaetia</taxon>
        <taxon>Spirochaetales</taxon>
        <taxon>Treponemataceae</taxon>
        <taxon>Treponema</taxon>
    </lineage>
</organism>
<name>A0ABY5HYV6_9SPIR</name>
<keyword evidence="1 4" id="KW-0489">Methyltransferase</keyword>
<evidence type="ECO:0000256" key="1">
    <source>
        <dbReference type="ARBA" id="ARBA00022603"/>
    </source>
</evidence>
<dbReference type="PANTHER" id="PTHR43861:SF1">
    <property type="entry name" value="TRANS-ACONITATE 2-METHYLTRANSFERASE"/>
    <property type="match status" value="1"/>
</dbReference>
<dbReference type="InterPro" id="IPR041698">
    <property type="entry name" value="Methyltransf_25"/>
</dbReference>
<protein>
    <submittedName>
        <fullName evidence="4">Class I SAM-dependent methyltransferase</fullName>
    </submittedName>
</protein>
<dbReference type="InterPro" id="IPR029063">
    <property type="entry name" value="SAM-dependent_MTases_sf"/>
</dbReference>
<evidence type="ECO:0000256" key="2">
    <source>
        <dbReference type="ARBA" id="ARBA00022679"/>
    </source>
</evidence>
<dbReference type="Proteomes" id="UP001059401">
    <property type="component" value="Chromosome"/>
</dbReference>
<evidence type="ECO:0000313" key="4">
    <source>
        <dbReference type="EMBL" id="UTY29312.1"/>
    </source>
</evidence>
<dbReference type="Pfam" id="PF13649">
    <property type="entry name" value="Methyltransf_25"/>
    <property type="match status" value="1"/>
</dbReference>
<dbReference type="SUPFAM" id="SSF53335">
    <property type="entry name" value="S-adenosyl-L-methionine-dependent methyltransferases"/>
    <property type="match status" value="1"/>
</dbReference>
<proteinExistence type="predicted"/>
<dbReference type="GO" id="GO:0008168">
    <property type="term" value="F:methyltransferase activity"/>
    <property type="evidence" value="ECO:0007669"/>
    <property type="project" value="UniProtKB-KW"/>
</dbReference>
<dbReference type="Gene3D" id="3.40.50.150">
    <property type="entry name" value="Vaccinia Virus protein VP39"/>
    <property type="match status" value="1"/>
</dbReference>
<keyword evidence="2" id="KW-0808">Transferase</keyword>
<accession>A0ABY5HYV6</accession>
<dbReference type="RefSeq" id="WP_255805024.1">
    <property type="nucleotide sequence ID" value="NZ_CP038802.1"/>
</dbReference>
<keyword evidence="5" id="KW-1185">Reference proteome</keyword>
<gene>
    <name evidence="4" type="ORF">E4N76_10320</name>
</gene>
<dbReference type="EMBL" id="CP038802">
    <property type="protein sequence ID" value="UTY29312.1"/>
    <property type="molecule type" value="Genomic_DNA"/>
</dbReference>
<evidence type="ECO:0000259" key="3">
    <source>
        <dbReference type="Pfam" id="PF13649"/>
    </source>
</evidence>
<evidence type="ECO:0000313" key="5">
    <source>
        <dbReference type="Proteomes" id="UP001059401"/>
    </source>
</evidence>
<dbReference type="CDD" id="cd02440">
    <property type="entry name" value="AdoMet_MTases"/>
    <property type="match status" value="1"/>
</dbReference>
<dbReference type="PANTHER" id="PTHR43861">
    <property type="entry name" value="TRANS-ACONITATE 2-METHYLTRANSFERASE-RELATED"/>
    <property type="match status" value="1"/>
</dbReference>
<feature type="domain" description="Methyltransferase" evidence="3">
    <location>
        <begin position="51"/>
        <end position="144"/>
    </location>
</feature>
<reference evidence="4" key="1">
    <citation type="submission" date="2019-04" db="EMBL/GenBank/DDBJ databases">
        <title>Whole genome sequencing of oral phylogroup 2 treponemes.</title>
        <authorList>
            <person name="Chan Y."/>
            <person name="Zeng H.H."/>
            <person name="Yu X.L."/>
            <person name="Leung W.K."/>
            <person name="Watt R.M."/>
        </authorList>
    </citation>
    <scope>NUCLEOTIDE SEQUENCE</scope>
    <source>
        <strain evidence="4">OMZ 847</strain>
    </source>
</reference>